<evidence type="ECO:0000313" key="14">
    <source>
        <dbReference type="Proteomes" id="UP001152803"/>
    </source>
</evidence>
<dbReference type="InterPro" id="IPR039363">
    <property type="entry name" value="ZNF750"/>
</dbReference>
<dbReference type="GO" id="GO:1990841">
    <property type="term" value="F:promoter-specific chromatin binding"/>
    <property type="evidence" value="ECO:0007669"/>
    <property type="project" value="TreeGrafter"/>
</dbReference>
<reference evidence="13" key="1">
    <citation type="journal article" date="2023" name="Science">
        <title>Genome structures resolve the early diversification of teleost fishes.</title>
        <authorList>
            <person name="Parey E."/>
            <person name="Louis A."/>
            <person name="Montfort J."/>
            <person name="Bouchez O."/>
            <person name="Roques C."/>
            <person name="Iampietro C."/>
            <person name="Lluch J."/>
            <person name="Castinel A."/>
            <person name="Donnadieu C."/>
            <person name="Desvignes T."/>
            <person name="Floi Bucao C."/>
            <person name="Jouanno E."/>
            <person name="Wen M."/>
            <person name="Mejri S."/>
            <person name="Dirks R."/>
            <person name="Jansen H."/>
            <person name="Henkel C."/>
            <person name="Chen W.J."/>
            <person name="Zahm M."/>
            <person name="Cabau C."/>
            <person name="Klopp C."/>
            <person name="Thompson A.W."/>
            <person name="Robinson-Rechavi M."/>
            <person name="Braasch I."/>
            <person name="Lecointre G."/>
            <person name="Bobe J."/>
            <person name="Postlethwait J.H."/>
            <person name="Berthelot C."/>
            <person name="Roest Crollius H."/>
            <person name="Guiguen Y."/>
        </authorList>
    </citation>
    <scope>NUCLEOTIDE SEQUENCE</scope>
    <source>
        <strain evidence="13">Concon-B</strain>
    </source>
</reference>
<evidence type="ECO:0000256" key="6">
    <source>
        <dbReference type="ARBA" id="ARBA00023015"/>
    </source>
</evidence>
<evidence type="ECO:0000256" key="4">
    <source>
        <dbReference type="ARBA" id="ARBA00022782"/>
    </source>
</evidence>
<dbReference type="EMBL" id="JAFJMO010000002">
    <property type="protein sequence ID" value="KAJ8283518.1"/>
    <property type="molecule type" value="Genomic_DNA"/>
</dbReference>
<comment type="caution">
    <text evidence="13">The sequence shown here is derived from an EMBL/GenBank/DDBJ whole genome shotgun (WGS) entry which is preliminary data.</text>
</comment>
<dbReference type="GO" id="GO:0008544">
    <property type="term" value="P:epidermis development"/>
    <property type="evidence" value="ECO:0007669"/>
    <property type="project" value="TreeGrafter"/>
</dbReference>
<evidence type="ECO:0000256" key="11">
    <source>
        <dbReference type="SAM" id="MobiDB-lite"/>
    </source>
</evidence>
<feature type="compositionally biased region" description="Pro residues" evidence="11">
    <location>
        <begin position="66"/>
        <end position="76"/>
    </location>
</feature>
<feature type="compositionally biased region" description="Basic and acidic residues" evidence="11">
    <location>
        <begin position="144"/>
        <end position="167"/>
    </location>
</feature>
<keyword evidence="7" id="KW-0010">Activator</keyword>
<dbReference type="OrthoDB" id="8933073at2759"/>
<feature type="region of interest" description="Disordered" evidence="11">
    <location>
        <begin position="354"/>
        <end position="554"/>
    </location>
</feature>
<feature type="compositionally biased region" description="Polar residues" evidence="11">
    <location>
        <begin position="405"/>
        <end position="427"/>
    </location>
</feature>
<keyword evidence="6" id="KW-0805">Transcription regulation</keyword>
<sequence>MSATRERKPKKPHYIPRPQGKPFKYQCFQCPFTCNEKSHLFNHMKYNLCKNSISLMSKQVKLAPLDPAPTPVPTPVPAHVSTATKSATPPPQTAATSATSPTPAPPVAALLPMEDRVASGPPVGLEQKRGDAEGPGVPVGAERGPPEPKARLPGEEVSERRPSEARHSAFSPIPARREADKEAPAPSSASAFYHPAPSWRPAQAFVAPPPAPPPPPGFQHKLHPSPEKKAGPIAGEYPTYVFPDHPLHHHPCFQPFLLPERSHPIRPYFLDTQQRPVLPRPVFPAHALLPFPEHHYRYCPTLHQASPFQYGLYRTPEQHPPPSFSESGPLPLETYVRHMGPGGEYGMYPHLYAQADPRSRPPVETGQDQGEAKRPRMSPKAGCAASGSPDRPSATDFTQKDPRQGPTQPATSSHQSGDGITTAQPIRQPTALEHSQKESDGQQTDRSSQPPNSAESDKEEVEENEEDEEVGEEDDMLPLNLSKKDRAVGEPVADLHTSRGSSPMPQDMPLNLSLRASPCHTPCGPPEGPSHGSPGVRGLRVPLDDDPADLETCDEQKQTAAFALCQLASSSLRSLSSQSPLRTHASNPGSPVPGPGPAPDLGAMTPKAPQPRARVKGQKRSSGGGQQQAKRIKTSNPTRTLRKRPRCS</sequence>
<feature type="compositionally biased region" description="Pro residues" evidence="11">
    <location>
        <begin position="207"/>
        <end position="217"/>
    </location>
</feature>
<feature type="compositionally biased region" description="Polar residues" evidence="11">
    <location>
        <begin position="441"/>
        <end position="454"/>
    </location>
</feature>
<keyword evidence="2" id="KW-0479">Metal-binding</keyword>
<comment type="subcellular location">
    <subcellularLocation>
        <location evidence="1">Nucleus</location>
    </subcellularLocation>
</comment>
<dbReference type="Pfam" id="PF15269">
    <property type="entry name" value="zf-C2H2_7"/>
    <property type="match status" value="1"/>
</dbReference>
<evidence type="ECO:0000256" key="5">
    <source>
        <dbReference type="ARBA" id="ARBA00022833"/>
    </source>
</evidence>
<protein>
    <recommendedName>
        <fullName evidence="10">Zinc finger protein 750</fullName>
    </recommendedName>
</protein>
<name>A0A9Q1DXF2_CONCO</name>
<keyword evidence="8" id="KW-0804">Transcription</keyword>
<evidence type="ECO:0000256" key="10">
    <source>
        <dbReference type="ARBA" id="ARBA00040216"/>
    </source>
</evidence>
<gene>
    <name evidence="13" type="ORF">COCON_G00023680</name>
</gene>
<dbReference type="GO" id="GO:0001228">
    <property type="term" value="F:DNA-binding transcription activator activity, RNA polymerase II-specific"/>
    <property type="evidence" value="ECO:0007669"/>
    <property type="project" value="TreeGrafter"/>
</dbReference>
<dbReference type="GO" id="GO:0000978">
    <property type="term" value="F:RNA polymerase II cis-regulatory region sequence-specific DNA binding"/>
    <property type="evidence" value="ECO:0007669"/>
    <property type="project" value="TreeGrafter"/>
</dbReference>
<accession>A0A9Q1DXF2</accession>
<proteinExistence type="predicted"/>
<dbReference type="GO" id="GO:0008270">
    <property type="term" value="F:zinc ion binding"/>
    <property type="evidence" value="ECO:0007669"/>
    <property type="project" value="UniProtKB-KW"/>
</dbReference>
<dbReference type="Proteomes" id="UP001152803">
    <property type="component" value="Unassembled WGS sequence"/>
</dbReference>
<dbReference type="InterPro" id="IPR039064">
    <property type="entry name" value="ZNF750_Znf"/>
</dbReference>
<organism evidence="13 14">
    <name type="scientific">Conger conger</name>
    <name type="common">Conger eel</name>
    <name type="synonym">Muraena conger</name>
    <dbReference type="NCBI Taxonomy" id="82655"/>
    <lineage>
        <taxon>Eukaryota</taxon>
        <taxon>Metazoa</taxon>
        <taxon>Chordata</taxon>
        <taxon>Craniata</taxon>
        <taxon>Vertebrata</taxon>
        <taxon>Euteleostomi</taxon>
        <taxon>Actinopterygii</taxon>
        <taxon>Neopterygii</taxon>
        <taxon>Teleostei</taxon>
        <taxon>Anguilliformes</taxon>
        <taxon>Congridae</taxon>
        <taxon>Conger</taxon>
    </lineage>
</organism>
<feature type="region of interest" description="Disordered" evidence="11">
    <location>
        <begin position="571"/>
        <end position="648"/>
    </location>
</feature>
<keyword evidence="9" id="KW-0539">Nucleus</keyword>
<evidence type="ECO:0000313" key="13">
    <source>
        <dbReference type="EMBL" id="KAJ8283518.1"/>
    </source>
</evidence>
<dbReference type="AlphaFoldDB" id="A0A9Q1DXF2"/>
<dbReference type="GO" id="GO:0005634">
    <property type="term" value="C:nucleus"/>
    <property type="evidence" value="ECO:0007669"/>
    <property type="project" value="UniProtKB-SubCell"/>
</dbReference>
<feature type="compositionally biased region" description="Acidic residues" evidence="11">
    <location>
        <begin position="457"/>
        <end position="476"/>
    </location>
</feature>
<feature type="domain" description="Zinc finger protein 750-like zinc finger" evidence="12">
    <location>
        <begin position="7"/>
        <end position="57"/>
    </location>
</feature>
<dbReference type="GO" id="GO:0030154">
    <property type="term" value="P:cell differentiation"/>
    <property type="evidence" value="ECO:0007669"/>
    <property type="project" value="UniProtKB-KW"/>
</dbReference>
<evidence type="ECO:0000256" key="2">
    <source>
        <dbReference type="ARBA" id="ARBA00022723"/>
    </source>
</evidence>
<evidence type="ECO:0000256" key="3">
    <source>
        <dbReference type="ARBA" id="ARBA00022771"/>
    </source>
</evidence>
<keyword evidence="4" id="KW-0221">Differentiation</keyword>
<evidence type="ECO:0000256" key="7">
    <source>
        <dbReference type="ARBA" id="ARBA00023159"/>
    </source>
</evidence>
<feature type="compositionally biased region" description="Low complexity" evidence="11">
    <location>
        <begin position="571"/>
        <end position="582"/>
    </location>
</feature>
<keyword evidence="14" id="KW-1185">Reference proteome</keyword>
<feature type="region of interest" description="Disordered" evidence="11">
    <location>
        <begin position="66"/>
        <end position="230"/>
    </location>
</feature>
<dbReference type="PANTHER" id="PTHR14678:SF1">
    <property type="entry name" value="ZINC FINGER PROTEIN 750"/>
    <property type="match status" value="1"/>
</dbReference>
<feature type="compositionally biased region" description="Acidic residues" evidence="11">
    <location>
        <begin position="544"/>
        <end position="553"/>
    </location>
</feature>
<evidence type="ECO:0000256" key="8">
    <source>
        <dbReference type="ARBA" id="ARBA00023163"/>
    </source>
</evidence>
<feature type="compositionally biased region" description="Low complexity" evidence="11">
    <location>
        <begin position="77"/>
        <end position="101"/>
    </location>
</feature>
<dbReference type="PANTHER" id="PTHR14678">
    <property type="entry name" value="PROLINE-RICH PROTEIN 35-RELATED"/>
    <property type="match status" value="1"/>
</dbReference>
<keyword evidence="3" id="KW-0863">Zinc-finger</keyword>
<evidence type="ECO:0000256" key="1">
    <source>
        <dbReference type="ARBA" id="ARBA00004123"/>
    </source>
</evidence>
<keyword evidence="5" id="KW-0862">Zinc</keyword>
<evidence type="ECO:0000256" key="9">
    <source>
        <dbReference type="ARBA" id="ARBA00023242"/>
    </source>
</evidence>
<evidence type="ECO:0000259" key="12">
    <source>
        <dbReference type="Pfam" id="PF15269"/>
    </source>
</evidence>